<evidence type="ECO:0000256" key="5">
    <source>
        <dbReference type="ARBA" id="ARBA00022527"/>
    </source>
</evidence>
<dbReference type="Pfam" id="PF04212">
    <property type="entry name" value="MIT"/>
    <property type="match status" value="1"/>
</dbReference>
<evidence type="ECO:0000256" key="8">
    <source>
        <dbReference type="ARBA" id="ARBA00022741"/>
    </source>
</evidence>
<accession>A0ABD0YTT0</accession>
<evidence type="ECO:0000256" key="9">
    <source>
        <dbReference type="ARBA" id="ARBA00022777"/>
    </source>
</evidence>
<dbReference type="PROSITE" id="PS50011">
    <property type="entry name" value="PROTEIN_KINASE_DOM"/>
    <property type="match status" value="1"/>
</dbReference>
<evidence type="ECO:0000256" key="15">
    <source>
        <dbReference type="PROSITE-ProRule" id="PRU10141"/>
    </source>
</evidence>
<evidence type="ECO:0000256" key="12">
    <source>
        <dbReference type="ARBA" id="ARBA00032242"/>
    </source>
</evidence>
<dbReference type="SUPFAM" id="SSF116846">
    <property type="entry name" value="MIT domain"/>
    <property type="match status" value="1"/>
</dbReference>
<sequence>MSGPSFITKNRPSFLLDGYKIVGVIGSGSYSTVYKGIPQNGQEQFVAIKCVEKSKLSASGLENILTEIQMMKLMHHEFIVEMREFQWDEKFIYIILEYCDGGDLSTFIKKRRKLPERVVQKFMRQLALGLQFLRSKDICHFDLKPQNLLLITKPTLTLKIADFGFAQFLSKDAHRTSIRGSPLYMAPEMLLKKHYDAKADLWSVGIIAYECLFGKPPLPSATCQELVEAVQAMVPIEVPHGSVSDDCQSLVSSLLVYDPAKRIGFEKFFDHPFLDLEHCPSESSYEKAVKLVQKAVVLDADKNYKDAFTVYCQALRYLVPYVNSLTDGVLKRSCYDKVLEYTKRAEEIKVVLYKFDDSKLAKNKRTQNSSKTGDELVEDDQQSFRTFKTISLI</sequence>
<keyword evidence="11" id="KW-0072">Autophagy</keyword>
<evidence type="ECO:0000256" key="16">
    <source>
        <dbReference type="RuleBase" id="RU000304"/>
    </source>
</evidence>
<dbReference type="GO" id="GO:0005737">
    <property type="term" value="C:cytoplasm"/>
    <property type="evidence" value="ECO:0007669"/>
    <property type="project" value="UniProtKB-SubCell"/>
</dbReference>
<dbReference type="PANTHER" id="PTHR24348">
    <property type="entry name" value="SERINE/THREONINE-PROTEIN KINASE UNC-51-RELATED"/>
    <property type="match status" value="1"/>
</dbReference>
<dbReference type="Proteomes" id="UP001558652">
    <property type="component" value="Unassembled WGS sequence"/>
</dbReference>
<organism evidence="18 19">
    <name type="scientific">Ranatra chinensis</name>
    <dbReference type="NCBI Taxonomy" id="642074"/>
    <lineage>
        <taxon>Eukaryota</taxon>
        <taxon>Metazoa</taxon>
        <taxon>Ecdysozoa</taxon>
        <taxon>Arthropoda</taxon>
        <taxon>Hexapoda</taxon>
        <taxon>Insecta</taxon>
        <taxon>Pterygota</taxon>
        <taxon>Neoptera</taxon>
        <taxon>Paraneoptera</taxon>
        <taxon>Hemiptera</taxon>
        <taxon>Heteroptera</taxon>
        <taxon>Panheteroptera</taxon>
        <taxon>Nepomorpha</taxon>
        <taxon>Nepidae</taxon>
        <taxon>Ranatrinae</taxon>
        <taxon>Ranatra</taxon>
    </lineage>
</organism>
<keyword evidence="9" id="KW-0418">Kinase</keyword>
<evidence type="ECO:0000256" key="11">
    <source>
        <dbReference type="ARBA" id="ARBA00023006"/>
    </source>
</evidence>
<protein>
    <recommendedName>
        <fullName evidence="3">Serine/threonine-protein kinase ULK3</fullName>
        <ecNumber evidence="2">2.7.11.1</ecNumber>
    </recommendedName>
    <alternativeName>
        <fullName evidence="12">Unc-51-like kinase 3</fullName>
    </alternativeName>
</protein>
<evidence type="ECO:0000259" key="17">
    <source>
        <dbReference type="PROSITE" id="PS50011"/>
    </source>
</evidence>
<dbReference type="InterPro" id="IPR007330">
    <property type="entry name" value="MIT_dom"/>
</dbReference>
<dbReference type="InterPro" id="IPR011009">
    <property type="entry name" value="Kinase-like_dom_sf"/>
</dbReference>
<evidence type="ECO:0000313" key="19">
    <source>
        <dbReference type="Proteomes" id="UP001558652"/>
    </source>
</evidence>
<dbReference type="Gene3D" id="3.30.200.20">
    <property type="entry name" value="Phosphorylase Kinase, domain 1"/>
    <property type="match status" value="1"/>
</dbReference>
<dbReference type="FunFam" id="1.10.510.10:FF:000571">
    <property type="entry name" value="Maternal embryonic leucine zipper kinase"/>
    <property type="match status" value="1"/>
</dbReference>
<keyword evidence="19" id="KW-1185">Reference proteome</keyword>
<dbReference type="InterPro" id="IPR036181">
    <property type="entry name" value="MIT_dom_sf"/>
</dbReference>
<keyword evidence="6" id="KW-0808">Transferase</keyword>
<evidence type="ECO:0000313" key="18">
    <source>
        <dbReference type="EMBL" id="KAL1139383.1"/>
    </source>
</evidence>
<keyword evidence="5 16" id="KW-0723">Serine/threonine-protein kinase</keyword>
<dbReference type="SUPFAM" id="SSF56112">
    <property type="entry name" value="Protein kinase-like (PK-like)"/>
    <property type="match status" value="1"/>
</dbReference>
<dbReference type="SMART" id="SM00745">
    <property type="entry name" value="MIT"/>
    <property type="match status" value="1"/>
</dbReference>
<dbReference type="PANTHER" id="PTHR24348:SF65">
    <property type="entry name" value="SERINE_THREONINE-PROTEIN KINASE ULK3"/>
    <property type="match status" value="1"/>
</dbReference>
<dbReference type="InterPro" id="IPR017441">
    <property type="entry name" value="Protein_kinase_ATP_BS"/>
</dbReference>
<dbReference type="GO" id="GO:0004674">
    <property type="term" value="F:protein serine/threonine kinase activity"/>
    <property type="evidence" value="ECO:0007669"/>
    <property type="project" value="UniProtKB-KW"/>
</dbReference>
<dbReference type="Gene3D" id="1.20.58.80">
    <property type="entry name" value="Phosphotransferase system, lactose/cellobiose-type IIA subunit"/>
    <property type="match status" value="1"/>
</dbReference>
<evidence type="ECO:0000256" key="7">
    <source>
        <dbReference type="ARBA" id="ARBA00022737"/>
    </source>
</evidence>
<evidence type="ECO:0000256" key="14">
    <source>
        <dbReference type="ARBA" id="ARBA00048679"/>
    </source>
</evidence>
<comment type="subcellular location">
    <subcellularLocation>
        <location evidence="1">Cytoplasm</location>
    </subcellularLocation>
</comment>
<dbReference type="Pfam" id="PF00069">
    <property type="entry name" value="Pkinase"/>
    <property type="match status" value="1"/>
</dbReference>
<gene>
    <name evidence="18" type="ORF">AAG570_006367</name>
</gene>
<keyword evidence="4" id="KW-0963">Cytoplasm</keyword>
<name>A0ABD0YTT0_9HEMI</name>
<keyword evidence="7" id="KW-0677">Repeat</keyword>
<keyword evidence="8 15" id="KW-0547">Nucleotide-binding</keyword>
<evidence type="ECO:0000256" key="3">
    <source>
        <dbReference type="ARBA" id="ARBA00021644"/>
    </source>
</evidence>
<dbReference type="InterPro" id="IPR000719">
    <property type="entry name" value="Prot_kinase_dom"/>
</dbReference>
<evidence type="ECO:0000256" key="2">
    <source>
        <dbReference type="ARBA" id="ARBA00012513"/>
    </source>
</evidence>
<dbReference type="SMART" id="SM00220">
    <property type="entry name" value="S_TKc"/>
    <property type="match status" value="1"/>
</dbReference>
<dbReference type="GO" id="GO:0006914">
    <property type="term" value="P:autophagy"/>
    <property type="evidence" value="ECO:0007669"/>
    <property type="project" value="UniProtKB-KW"/>
</dbReference>
<dbReference type="InterPro" id="IPR008271">
    <property type="entry name" value="Ser/Thr_kinase_AS"/>
</dbReference>
<evidence type="ECO:0000256" key="4">
    <source>
        <dbReference type="ARBA" id="ARBA00022490"/>
    </source>
</evidence>
<proteinExistence type="inferred from homology"/>
<evidence type="ECO:0000256" key="13">
    <source>
        <dbReference type="ARBA" id="ARBA00047899"/>
    </source>
</evidence>
<feature type="domain" description="Protein kinase" evidence="17">
    <location>
        <begin position="19"/>
        <end position="274"/>
    </location>
</feature>
<evidence type="ECO:0000256" key="6">
    <source>
        <dbReference type="ARBA" id="ARBA00022679"/>
    </source>
</evidence>
<dbReference type="InterPro" id="IPR045269">
    <property type="entry name" value="Atg1-like"/>
</dbReference>
<dbReference type="EMBL" id="JBFDAA010000002">
    <property type="protein sequence ID" value="KAL1139383.1"/>
    <property type="molecule type" value="Genomic_DNA"/>
</dbReference>
<dbReference type="Gene3D" id="1.10.510.10">
    <property type="entry name" value="Transferase(Phosphotransferase) domain 1"/>
    <property type="match status" value="1"/>
</dbReference>
<feature type="binding site" evidence="15">
    <location>
        <position position="49"/>
    </location>
    <ligand>
        <name>ATP</name>
        <dbReference type="ChEBI" id="CHEBI:30616"/>
    </ligand>
</feature>
<dbReference type="FunFam" id="3.30.200.20:FF:000042">
    <property type="entry name" value="Aurora kinase A"/>
    <property type="match status" value="1"/>
</dbReference>
<dbReference type="PROSITE" id="PS00107">
    <property type="entry name" value="PROTEIN_KINASE_ATP"/>
    <property type="match status" value="1"/>
</dbReference>
<evidence type="ECO:0000256" key="10">
    <source>
        <dbReference type="ARBA" id="ARBA00022840"/>
    </source>
</evidence>
<dbReference type="AlphaFoldDB" id="A0ABD0YTT0"/>
<comment type="catalytic activity">
    <reaction evidence="13">
        <text>L-threonyl-[protein] + ATP = O-phospho-L-threonyl-[protein] + ADP + H(+)</text>
        <dbReference type="Rhea" id="RHEA:46608"/>
        <dbReference type="Rhea" id="RHEA-COMP:11060"/>
        <dbReference type="Rhea" id="RHEA-COMP:11605"/>
        <dbReference type="ChEBI" id="CHEBI:15378"/>
        <dbReference type="ChEBI" id="CHEBI:30013"/>
        <dbReference type="ChEBI" id="CHEBI:30616"/>
        <dbReference type="ChEBI" id="CHEBI:61977"/>
        <dbReference type="ChEBI" id="CHEBI:456216"/>
        <dbReference type="EC" id="2.7.11.1"/>
    </reaction>
</comment>
<comment type="similarity">
    <text evidence="16">Belongs to the protein kinase superfamily.</text>
</comment>
<comment type="caution">
    <text evidence="18">The sequence shown here is derived from an EMBL/GenBank/DDBJ whole genome shotgun (WGS) entry which is preliminary data.</text>
</comment>
<dbReference type="GO" id="GO:0005524">
    <property type="term" value="F:ATP binding"/>
    <property type="evidence" value="ECO:0007669"/>
    <property type="project" value="UniProtKB-UniRule"/>
</dbReference>
<keyword evidence="10 15" id="KW-0067">ATP-binding</keyword>
<dbReference type="PROSITE" id="PS00108">
    <property type="entry name" value="PROTEIN_KINASE_ST"/>
    <property type="match status" value="1"/>
</dbReference>
<evidence type="ECO:0000256" key="1">
    <source>
        <dbReference type="ARBA" id="ARBA00004496"/>
    </source>
</evidence>
<reference evidence="18 19" key="1">
    <citation type="submission" date="2024-07" db="EMBL/GenBank/DDBJ databases">
        <title>Chromosome-level genome assembly of the water stick insect Ranatra chinensis (Heteroptera: Nepidae).</title>
        <authorList>
            <person name="Liu X."/>
        </authorList>
    </citation>
    <scope>NUCLEOTIDE SEQUENCE [LARGE SCALE GENOMIC DNA]</scope>
    <source>
        <strain evidence="18">Cailab_2021Rc</strain>
        <tissue evidence="18">Muscle</tissue>
    </source>
</reference>
<comment type="catalytic activity">
    <reaction evidence="14">
        <text>L-seryl-[protein] + ATP = O-phospho-L-seryl-[protein] + ADP + H(+)</text>
        <dbReference type="Rhea" id="RHEA:17989"/>
        <dbReference type="Rhea" id="RHEA-COMP:9863"/>
        <dbReference type="Rhea" id="RHEA-COMP:11604"/>
        <dbReference type="ChEBI" id="CHEBI:15378"/>
        <dbReference type="ChEBI" id="CHEBI:29999"/>
        <dbReference type="ChEBI" id="CHEBI:30616"/>
        <dbReference type="ChEBI" id="CHEBI:83421"/>
        <dbReference type="ChEBI" id="CHEBI:456216"/>
        <dbReference type="EC" id="2.7.11.1"/>
    </reaction>
</comment>
<dbReference type="EC" id="2.7.11.1" evidence="2"/>